<keyword evidence="4" id="KW-1185">Reference proteome</keyword>
<evidence type="ECO:0000256" key="1">
    <source>
        <dbReference type="SAM" id="SignalP"/>
    </source>
</evidence>
<feature type="domain" description="DUF4142" evidence="2">
    <location>
        <begin position="36"/>
        <end position="169"/>
    </location>
</feature>
<evidence type="ECO:0000313" key="4">
    <source>
        <dbReference type="Proteomes" id="UP001317870"/>
    </source>
</evidence>
<dbReference type="Pfam" id="PF13628">
    <property type="entry name" value="DUF4142"/>
    <property type="match status" value="1"/>
</dbReference>
<name>A0ABM8D7B0_9NOCA</name>
<protein>
    <recommendedName>
        <fullName evidence="2">DUF4142 domain-containing protein</fullName>
    </recommendedName>
</protein>
<dbReference type="EMBL" id="AP026978">
    <property type="protein sequence ID" value="BDU03360.1"/>
    <property type="molecule type" value="Genomic_DNA"/>
</dbReference>
<reference evidence="3 4" key="1">
    <citation type="submission" date="2022-11" db="EMBL/GenBank/DDBJ databases">
        <title>Genome Sequencing of Nocardia sp. ON39_IFM12276 and assembly.</title>
        <authorList>
            <person name="Shimojima M."/>
            <person name="Toyokawa M."/>
            <person name="Uesaka K."/>
        </authorList>
    </citation>
    <scope>NUCLEOTIDE SEQUENCE [LARGE SCALE GENOMIC DNA]</scope>
    <source>
        <strain evidence="3 4">IFM 12276</strain>
    </source>
</reference>
<dbReference type="InterPro" id="IPR025419">
    <property type="entry name" value="DUF4142"/>
</dbReference>
<evidence type="ECO:0000313" key="3">
    <source>
        <dbReference type="EMBL" id="BDU03360.1"/>
    </source>
</evidence>
<evidence type="ECO:0000259" key="2">
    <source>
        <dbReference type="Pfam" id="PF13628"/>
    </source>
</evidence>
<keyword evidence="1" id="KW-0732">Signal</keyword>
<gene>
    <name evidence="3" type="ORF">IFM12276_63880</name>
</gene>
<accession>A0ABM8D7B0</accession>
<feature type="signal peptide" evidence="1">
    <location>
        <begin position="1"/>
        <end position="28"/>
    </location>
</feature>
<organism evidence="3 4">
    <name type="scientific">Nocardia sputorum</name>
    <dbReference type="NCBI Taxonomy" id="2984338"/>
    <lineage>
        <taxon>Bacteria</taxon>
        <taxon>Bacillati</taxon>
        <taxon>Actinomycetota</taxon>
        <taxon>Actinomycetes</taxon>
        <taxon>Mycobacteriales</taxon>
        <taxon>Nocardiaceae</taxon>
        <taxon>Nocardia</taxon>
    </lineage>
</organism>
<dbReference type="RefSeq" id="WP_281876528.1">
    <property type="nucleotide sequence ID" value="NZ_AP026978.1"/>
</dbReference>
<dbReference type="PROSITE" id="PS51318">
    <property type="entry name" value="TAT"/>
    <property type="match status" value="1"/>
</dbReference>
<sequence length="175" mass="18532">MRSLRRLLVSAALATGLGLCGAPGSGYAAPVALAGQDSTYLMVSHQSHMAEILSAARAAPMGVCPQVREIGAMLVSDHTRLDAMGAAIALPNGVMLPLTPDPDQTQQLLSTGMKMGRDFDLAWLTMQENFHIQALQAGALQQAAGSSEQVTTLARDAEPIIEHHLMMVRDALTRC</sequence>
<dbReference type="Proteomes" id="UP001317870">
    <property type="component" value="Chromosome"/>
</dbReference>
<dbReference type="InterPro" id="IPR006311">
    <property type="entry name" value="TAT_signal"/>
</dbReference>
<feature type="chain" id="PRO_5047394343" description="DUF4142 domain-containing protein" evidence="1">
    <location>
        <begin position="29"/>
        <end position="175"/>
    </location>
</feature>
<proteinExistence type="predicted"/>